<dbReference type="GO" id="GO:0000077">
    <property type="term" value="P:DNA damage checkpoint signaling"/>
    <property type="evidence" value="ECO:0007669"/>
    <property type="project" value="UniProtKB-UniRule"/>
</dbReference>
<comment type="subcellular location">
    <subcellularLocation>
        <location evidence="1 6">Nucleus</location>
    </subcellularLocation>
</comment>
<dbReference type="PANTHER" id="PTHR10870">
    <property type="entry name" value="CELL CYCLE CHECKPOINT PROTEIN RAD1"/>
    <property type="match status" value="1"/>
</dbReference>
<dbReference type="GO" id="GO:0016787">
    <property type="term" value="F:hydrolase activity"/>
    <property type="evidence" value="ECO:0007669"/>
    <property type="project" value="UniProtKB-KW"/>
</dbReference>
<keyword evidence="5 6" id="KW-0539">Nucleus</keyword>
<evidence type="ECO:0000256" key="3">
    <source>
        <dbReference type="ARBA" id="ARBA00022763"/>
    </source>
</evidence>
<dbReference type="PIRSF" id="PIRSF011769">
    <property type="entry name" value="Cell_cycle_RAD17"/>
    <property type="match status" value="1"/>
</dbReference>
<evidence type="ECO:0000256" key="1">
    <source>
        <dbReference type="ARBA" id="ARBA00004123"/>
    </source>
</evidence>
<dbReference type="EMBL" id="LT598446">
    <property type="protein sequence ID" value="SCU84204.1"/>
    <property type="molecule type" value="Genomic_DNA"/>
</dbReference>
<keyword evidence="6" id="KW-0378">Hydrolase</keyword>
<dbReference type="OrthoDB" id="337581at2759"/>
<dbReference type="GO" id="GO:0004518">
    <property type="term" value="F:nuclease activity"/>
    <property type="evidence" value="ECO:0007669"/>
    <property type="project" value="UniProtKB-KW"/>
</dbReference>
<keyword evidence="6" id="KW-0238">DNA-binding</keyword>
<dbReference type="InterPro" id="IPR016587">
    <property type="entry name" value="Rad17"/>
</dbReference>
<dbReference type="GO" id="GO:0006302">
    <property type="term" value="P:double-strand break repair"/>
    <property type="evidence" value="ECO:0007669"/>
    <property type="project" value="UniProtKB-UniRule"/>
</dbReference>
<evidence type="ECO:0000256" key="5">
    <source>
        <dbReference type="ARBA" id="ARBA00023242"/>
    </source>
</evidence>
<keyword evidence="6" id="KW-0540">Nuclease</keyword>
<dbReference type="InterPro" id="IPR046938">
    <property type="entry name" value="DNA_clamp_sf"/>
</dbReference>
<dbReference type="Gene3D" id="3.70.10.10">
    <property type="match status" value="1"/>
</dbReference>
<keyword evidence="8" id="KW-1185">Reference proteome</keyword>
<keyword evidence="3 6" id="KW-0227">DNA damage</keyword>
<comment type="function">
    <text evidence="6">Component of the checkpoint clamp complex involved in the surveillance mechanism that allows the DNA repair pathways to act to restore the integrity of the DNA prior to DNA synthesis or separation of the replicated chromosomes.</text>
</comment>
<comment type="similarity">
    <text evidence="2 6">Belongs to the rad1 family.</text>
</comment>
<dbReference type="GO" id="GO:0003684">
    <property type="term" value="F:damaged DNA binding"/>
    <property type="evidence" value="ECO:0007669"/>
    <property type="project" value="UniProtKB-UniRule"/>
</dbReference>
<proteinExistence type="inferred from homology"/>
<dbReference type="Proteomes" id="UP000189911">
    <property type="component" value="Chromosome C"/>
</dbReference>
<protein>
    <recommendedName>
        <fullName evidence="6">DNA damage checkpoint control protein RAD17</fullName>
    </recommendedName>
</protein>
<evidence type="ECO:0000313" key="7">
    <source>
        <dbReference type="EMBL" id="SCU84204.1"/>
    </source>
</evidence>
<keyword evidence="4 6" id="KW-0234">DNA repair</keyword>
<dbReference type="GO" id="GO:0030896">
    <property type="term" value="C:checkpoint clamp complex"/>
    <property type="evidence" value="ECO:0007669"/>
    <property type="project" value="UniProtKB-UniRule"/>
</dbReference>
<accession>A0A1G4J3A8</accession>
<dbReference type="PANTHER" id="PTHR10870:SF0">
    <property type="entry name" value="CELL CYCLE CHECKPOINT PROTEIN RAD1"/>
    <property type="match status" value="1"/>
</dbReference>
<evidence type="ECO:0000313" key="8">
    <source>
        <dbReference type="Proteomes" id="UP000189911"/>
    </source>
</evidence>
<evidence type="ECO:0000256" key="4">
    <source>
        <dbReference type="ARBA" id="ARBA00023204"/>
    </source>
</evidence>
<evidence type="ECO:0000256" key="2">
    <source>
        <dbReference type="ARBA" id="ARBA00010991"/>
    </source>
</evidence>
<dbReference type="InterPro" id="IPR003021">
    <property type="entry name" value="Rad1_Rec1_Rad17"/>
</dbReference>
<dbReference type="GO" id="GO:0003690">
    <property type="term" value="F:double-stranded DNA binding"/>
    <property type="evidence" value="ECO:0007669"/>
    <property type="project" value="InterPro"/>
</dbReference>
<dbReference type="AlphaFoldDB" id="A0A1G4J3A8"/>
<dbReference type="GO" id="GO:0007131">
    <property type="term" value="P:reciprocal meiotic recombination"/>
    <property type="evidence" value="ECO:0007669"/>
    <property type="project" value="InterPro"/>
</dbReference>
<evidence type="ECO:0000256" key="6">
    <source>
        <dbReference type="PIRNR" id="PIRNR011769"/>
    </source>
</evidence>
<dbReference type="SUPFAM" id="SSF55979">
    <property type="entry name" value="DNA clamp"/>
    <property type="match status" value="1"/>
</dbReference>
<sequence>MFDQTTLFSASTVHLEHITTALNCLTPFGMKDDVLIIIDKDGLSFARENNRVISIQLYLSKELFISYNYNPPNEDADFHTKLCVKINHILDGISIVSRDKDDVVECTLSYNGEGTPFVLIFEDSVITEKVEYSTYLVRDWDPTGLELEMDAITLECIMKGDVLYSALQDMKEVGCKECYLYARAAADGKHVFALISKGQLGLSKILLPSERSILEKLEVYHPLSHERLYDSPVIGFFDFATFDKMRSSAKIASKVLLRKDIHGLMSVNILSQTDDIIVSDAKKPRAVKNTSLPLSKDYPGIVIDISVLEKIRMDEVDISEIRFLMESGDKSLAPAYNPVDVPEQRKMATGAVALQQDESLLFDKRSASEGPAKGADEEYLPATNDIPLFF</sequence>
<dbReference type="Pfam" id="PF02144">
    <property type="entry name" value="Rad1"/>
    <property type="match status" value="1"/>
</dbReference>
<name>A0A1G4J3A8_9SACH</name>
<gene>
    <name evidence="7" type="ORF">LANO_0C00738G</name>
</gene>
<reference evidence="8" key="1">
    <citation type="submission" date="2016-03" db="EMBL/GenBank/DDBJ databases">
        <authorList>
            <person name="Devillers Hugo."/>
        </authorList>
    </citation>
    <scope>NUCLEOTIDE SEQUENCE [LARGE SCALE GENOMIC DNA]</scope>
</reference>
<organism evidence="7 8">
    <name type="scientific">Lachancea nothofagi CBS 11611</name>
    <dbReference type="NCBI Taxonomy" id="1266666"/>
    <lineage>
        <taxon>Eukaryota</taxon>
        <taxon>Fungi</taxon>
        <taxon>Dikarya</taxon>
        <taxon>Ascomycota</taxon>
        <taxon>Saccharomycotina</taxon>
        <taxon>Saccharomycetes</taxon>
        <taxon>Saccharomycetales</taxon>
        <taxon>Saccharomycetaceae</taxon>
        <taxon>Lachancea</taxon>
    </lineage>
</organism>